<dbReference type="PANTHER" id="PTHR38010">
    <property type="entry name" value="SLR0848 PROTEIN"/>
    <property type="match status" value="1"/>
</dbReference>
<evidence type="ECO:0000256" key="1">
    <source>
        <dbReference type="SAM" id="MobiDB-lite"/>
    </source>
</evidence>
<gene>
    <name evidence="2" type="ORF">GCM10011489_18260</name>
</gene>
<dbReference type="AlphaFoldDB" id="A0A916T3J4"/>
<keyword evidence="3" id="KW-1185">Reference proteome</keyword>
<comment type="caution">
    <text evidence="2">The sequence shown here is derived from an EMBL/GenBank/DDBJ whole genome shotgun (WGS) entry which is preliminary data.</text>
</comment>
<reference evidence="2" key="2">
    <citation type="submission" date="2020-09" db="EMBL/GenBank/DDBJ databases">
        <authorList>
            <person name="Sun Q."/>
            <person name="Zhou Y."/>
        </authorList>
    </citation>
    <scope>NUCLEOTIDE SEQUENCE</scope>
    <source>
        <strain evidence="2">CGMCC 1.12827</strain>
    </source>
</reference>
<dbReference type="Proteomes" id="UP000621454">
    <property type="component" value="Unassembled WGS sequence"/>
</dbReference>
<evidence type="ECO:0008006" key="4">
    <source>
        <dbReference type="Google" id="ProtNLM"/>
    </source>
</evidence>
<feature type="compositionally biased region" description="Basic and acidic residues" evidence="1">
    <location>
        <begin position="241"/>
        <end position="258"/>
    </location>
</feature>
<dbReference type="PANTHER" id="PTHR38010:SF1">
    <property type="entry name" value="SLR0848 PROTEIN"/>
    <property type="match status" value="1"/>
</dbReference>
<evidence type="ECO:0000313" key="2">
    <source>
        <dbReference type="EMBL" id="GGB30442.1"/>
    </source>
</evidence>
<sequence length="265" mass="28866">MYRVFEALDELGAIVEEARGVPMTAGCVVPRGDVLELLDEIKDSIPGELDDAQDVLDHREELLTEARDIHESAVGKATAEADALMLQARSDADRILSDAKAQADRMVGEARAHADEVLTSARSESERMATAAQREFDSVTGRARNEAHRVIEAGNASYEKSVADGIAEQQRLVSQTEVVAAAKSEADRIVDAAHAESDRQRGECDVYVDSKLAEFEDILTTTMRSVNRGRQQLRTGAGVHDYSEHGDYRQSEAADARDFPGPIAV</sequence>
<accession>A0A916T3J4</accession>
<organism evidence="2 3">
    <name type="scientific">Gordonia jinhuaensis</name>
    <dbReference type="NCBI Taxonomy" id="1517702"/>
    <lineage>
        <taxon>Bacteria</taxon>
        <taxon>Bacillati</taxon>
        <taxon>Actinomycetota</taxon>
        <taxon>Actinomycetes</taxon>
        <taxon>Mycobacteriales</taxon>
        <taxon>Gordoniaceae</taxon>
        <taxon>Gordonia</taxon>
    </lineage>
</organism>
<proteinExistence type="predicted"/>
<reference evidence="2" key="1">
    <citation type="journal article" date="2014" name="Int. J. Syst. Evol. Microbiol.">
        <title>Complete genome sequence of Corynebacterium casei LMG S-19264T (=DSM 44701T), isolated from a smear-ripened cheese.</title>
        <authorList>
            <consortium name="US DOE Joint Genome Institute (JGI-PGF)"/>
            <person name="Walter F."/>
            <person name="Albersmeier A."/>
            <person name="Kalinowski J."/>
            <person name="Ruckert C."/>
        </authorList>
    </citation>
    <scope>NUCLEOTIDE SEQUENCE</scope>
    <source>
        <strain evidence="2">CGMCC 1.12827</strain>
    </source>
</reference>
<dbReference type="Gene3D" id="1.20.5.620">
    <property type="entry name" value="F1F0 ATP synthase subunit B, membrane domain"/>
    <property type="match status" value="1"/>
</dbReference>
<dbReference type="RefSeq" id="WP_188586290.1">
    <property type="nucleotide sequence ID" value="NZ_BMGC01000010.1"/>
</dbReference>
<name>A0A916T3J4_9ACTN</name>
<evidence type="ECO:0000313" key="3">
    <source>
        <dbReference type="Proteomes" id="UP000621454"/>
    </source>
</evidence>
<feature type="region of interest" description="Disordered" evidence="1">
    <location>
        <begin position="238"/>
        <end position="265"/>
    </location>
</feature>
<dbReference type="EMBL" id="BMGC01000010">
    <property type="protein sequence ID" value="GGB30442.1"/>
    <property type="molecule type" value="Genomic_DNA"/>
</dbReference>
<protein>
    <recommendedName>
        <fullName evidence="4">Cell division septum initiation DivIVA, interacts with FtsZ, MinD</fullName>
    </recommendedName>
</protein>